<evidence type="ECO:0000259" key="1">
    <source>
        <dbReference type="Pfam" id="PF13936"/>
    </source>
</evidence>
<dbReference type="GO" id="GO:0004803">
    <property type="term" value="F:transposase activity"/>
    <property type="evidence" value="ECO:0007669"/>
    <property type="project" value="TreeGrafter"/>
</dbReference>
<comment type="caution">
    <text evidence="2">The sequence shown here is derived from an EMBL/GenBank/DDBJ whole genome shotgun (WGS) entry which is preliminary data.</text>
</comment>
<dbReference type="Pfam" id="PF13936">
    <property type="entry name" value="HTH_38"/>
    <property type="match status" value="1"/>
</dbReference>
<dbReference type="EMBL" id="QVMU01000003">
    <property type="protein sequence ID" value="RJX73667.1"/>
    <property type="molecule type" value="Genomic_DNA"/>
</dbReference>
<dbReference type="Gene3D" id="1.10.10.60">
    <property type="entry name" value="Homeodomain-like"/>
    <property type="match status" value="1"/>
</dbReference>
<dbReference type="PANTHER" id="PTHR10948:SF23">
    <property type="entry name" value="TRANSPOSASE INSI FOR INSERTION SEQUENCE ELEMENT IS30A-RELATED"/>
    <property type="match status" value="1"/>
</dbReference>
<dbReference type="InterPro" id="IPR009057">
    <property type="entry name" value="Homeodomain-like_sf"/>
</dbReference>
<dbReference type="GO" id="GO:0005829">
    <property type="term" value="C:cytosol"/>
    <property type="evidence" value="ECO:0007669"/>
    <property type="project" value="TreeGrafter"/>
</dbReference>
<evidence type="ECO:0000313" key="3">
    <source>
        <dbReference type="Proteomes" id="UP000273252"/>
    </source>
</evidence>
<dbReference type="GO" id="GO:0032196">
    <property type="term" value="P:transposition"/>
    <property type="evidence" value="ECO:0007669"/>
    <property type="project" value="TreeGrafter"/>
</dbReference>
<dbReference type="OrthoDB" id="9803231at2"/>
<proteinExistence type="predicted"/>
<reference evidence="2 3" key="1">
    <citation type="submission" date="2018-08" db="EMBL/GenBank/DDBJ databases">
        <title>Vibrio isolated from the Eastern China Marginal Seas.</title>
        <authorList>
            <person name="Li Y."/>
        </authorList>
    </citation>
    <scope>NUCLEOTIDE SEQUENCE [LARGE SCALE GENOMIC DNA]</scope>
    <source>
        <strain evidence="2 3">BEI233</strain>
    </source>
</reference>
<dbReference type="PANTHER" id="PTHR10948">
    <property type="entry name" value="TRANSPOSASE"/>
    <property type="match status" value="1"/>
</dbReference>
<feature type="domain" description="Transposase IS30-like HTH" evidence="1">
    <location>
        <begin position="2"/>
        <end position="44"/>
    </location>
</feature>
<protein>
    <recommendedName>
        <fullName evidence="1">Transposase IS30-like HTH domain-containing protein</fullName>
    </recommendedName>
</protein>
<name>A0A3A6QXX4_9VIBR</name>
<gene>
    <name evidence="2" type="ORF">DZ860_05405</name>
</gene>
<evidence type="ECO:0000313" key="2">
    <source>
        <dbReference type="EMBL" id="RJX73667.1"/>
    </source>
</evidence>
<dbReference type="Proteomes" id="UP000273252">
    <property type="component" value="Unassembled WGS sequence"/>
</dbReference>
<dbReference type="InterPro" id="IPR025246">
    <property type="entry name" value="IS30-like_HTH"/>
</dbReference>
<dbReference type="SUPFAM" id="SSF46689">
    <property type="entry name" value="Homeodomain-like"/>
    <property type="match status" value="1"/>
</dbReference>
<dbReference type="AlphaFoldDB" id="A0A3A6QXX4"/>
<organism evidence="2 3">
    <name type="scientific">Vibrio sinensis</name>
    <dbReference type="NCBI Taxonomy" id="2302434"/>
    <lineage>
        <taxon>Bacteria</taxon>
        <taxon>Pseudomonadati</taxon>
        <taxon>Pseudomonadota</taxon>
        <taxon>Gammaproteobacteria</taxon>
        <taxon>Vibrionales</taxon>
        <taxon>Vibrionaceae</taxon>
        <taxon>Vibrio</taxon>
    </lineage>
</organism>
<dbReference type="RefSeq" id="WP_120029908.1">
    <property type="nucleotide sequence ID" value="NZ_QVMU01000003.1"/>
</dbReference>
<keyword evidence="3" id="KW-1185">Reference proteome</keyword>
<accession>A0A3A6QXX4</accession>
<dbReference type="InterPro" id="IPR051917">
    <property type="entry name" value="Transposase-Integrase"/>
</dbReference>
<sequence length="120" mass="14227">MYQQLTEAKRLQIWAMRKGGKNQSEIANQLHIHRSTVSRELNRNSGPYGYEPKLAQQMANYRKKFHQQIVEHQYEELLLELTRLGLSKENCKEFILHHHPELSIEQVERLITSCSGKEQR</sequence>